<evidence type="ECO:0000313" key="4">
    <source>
        <dbReference type="Proteomes" id="UP000054725"/>
    </source>
</evidence>
<keyword evidence="4" id="KW-1185">Reference proteome</keyword>
<dbReference type="Pfam" id="PF02594">
    <property type="entry name" value="DUF167"/>
    <property type="match status" value="1"/>
</dbReference>
<evidence type="ECO:0000256" key="1">
    <source>
        <dbReference type="ARBA" id="ARBA00010364"/>
    </source>
</evidence>
<dbReference type="SUPFAM" id="SSF69786">
    <property type="entry name" value="YggU-like"/>
    <property type="match status" value="1"/>
</dbReference>
<evidence type="ECO:0000313" key="3">
    <source>
        <dbReference type="EMBL" id="KTD39302.1"/>
    </source>
</evidence>
<dbReference type="SMART" id="SM01152">
    <property type="entry name" value="DUF167"/>
    <property type="match status" value="1"/>
</dbReference>
<name>A0A0W0X455_9GAMM</name>
<dbReference type="AlphaFoldDB" id="A0A0W0X455"/>
<dbReference type="Gene3D" id="3.30.1200.10">
    <property type="entry name" value="YggU-like"/>
    <property type="match status" value="1"/>
</dbReference>
<reference evidence="3 4" key="1">
    <citation type="submission" date="2015-11" db="EMBL/GenBank/DDBJ databases">
        <title>Genomic analysis of 38 Legionella species identifies large and diverse effector repertoires.</title>
        <authorList>
            <person name="Burstein D."/>
            <person name="Amaro F."/>
            <person name="Zusman T."/>
            <person name="Lifshitz Z."/>
            <person name="Cohen O."/>
            <person name="Gilbert J.A."/>
            <person name="Pupko T."/>
            <person name="Shuman H.A."/>
            <person name="Segal G."/>
        </authorList>
    </citation>
    <scope>NUCLEOTIDE SEQUENCE [LARGE SCALE GENOMIC DNA]</scope>
    <source>
        <strain evidence="3 4">ATCC 49506</strain>
    </source>
</reference>
<evidence type="ECO:0000256" key="2">
    <source>
        <dbReference type="HAMAP-Rule" id="MF_00634"/>
    </source>
</evidence>
<dbReference type="OrthoDB" id="9800587at2"/>
<dbReference type="HAMAP" id="MF_00634">
    <property type="entry name" value="UPF0235"/>
    <property type="match status" value="1"/>
</dbReference>
<dbReference type="STRING" id="45070.Lnau_0069"/>
<dbReference type="InterPro" id="IPR036591">
    <property type="entry name" value="YggU-like_sf"/>
</dbReference>
<sequence>MWYKSDAESLTIYIYVQPGAKSTEIVGIYDDALKIRLNTPAIEGRANVALLKFIARQFDVPLRQVSLVRGEKIRRKTLKIIGTAVEPGKVFPL</sequence>
<organism evidence="3 4">
    <name type="scientific">Legionella nautarum</name>
    <dbReference type="NCBI Taxonomy" id="45070"/>
    <lineage>
        <taxon>Bacteria</taxon>
        <taxon>Pseudomonadati</taxon>
        <taxon>Pseudomonadota</taxon>
        <taxon>Gammaproteobacteria</taxon>
        <taxon>Legionellales</taxon>
        <taxon>Legionellaceae</taxon>
        <taxon>Legionella</taxon>
    </lineage>
</organism>
<accession>A0A0W0X455</accession>
<dbReference type="PATRIC" id="fig|45070.6.peg.71"/>
<dbReference type="EMBL" id="LNYO01000001">
    <property type="protein sequence ID" value="KTD39302.1"/>
    <property type="molecule type" value="Genomic_DNA"/>
</dbReference>
<dbReference type="InterPro" id="IPR003746">
    <property type="entry name" value="DUF167"/>
</dbReference>
<dbReference type="NCBIfam" id="TIGR00251">
    <property type="entry name" value="DUF167 family protein"/>
    <property type="match status" value="1"/>
</dbReference>
<dbReference type="GO" id="GO:0005737">
    <property type="term" value="C:cytoplasm"/>
    <property type="evidence" value="ECO:0007669"/>
    <property type="project" value="TreeGrafter"/>
</dbReference>
<dbReference type="PANTHER" id="PTHR13420">
    <property type="entry name" value="UPF0235 PROTEIN C15ORF40"/>
    <property type="match status" value="1"/>
</dbReference>
<protein>
    <recommendedName>
        <fullName evidence="2">UPF0235 protein Lnau_0069</fullName>
    </recommendedName>
</protein>
<gene>
    <name evidence="3" type="ORF">Lnau_0069</name>
</gene>
<comment type="caution">
    <text evidence="3">The sequence shown here is derived from an EMBL/GenBank/DDBJ whole genome shotgun (WGS) entry which is preliminary data.</text>
</comment>
<proteinExistence type="inferred from homology"/>
<dbReference type="PANTHER" id="PTHR13420:SF7">
    <property type="entry name" value="UPF0235 PROTEIN C15ORF40"/>
    <property type="match status" value="1"/>
</dbReference>
<dbReference type="Proteomes" id="UP000054725">
    <property type="component" value="Unassembled WGS sequence"/>
</dbReference>
<dbReference type="RefSeq" id="WP_058503160.1">
    <property type="nucleotide sequence ID" value="NZ_CAAAIF010000002.1"/>
</dbReference>
<comment type="similarity">
    <text evidence="1 2">Belongs to the UPF0235 family.</text>
</comment>